<dbReference type="EMBL" id="CP006955">
    <property type="protein sequence ID" value="AHG84448.1"/>
    <property type="molecule type" value="Genomic_DNA"/>
</dbReference>
<evidence type="ECO:0000313" key="2">
    <source>
        <dbReference type="Proteomes" id="UP000019092"/>
    </source>
</evidence>
<proteinExistence type="predicted"/>
<gene>
    <name evidence="1" type="ORF">F543_15860</name>
</gene>
<dbReference type="Proteomes" id="UP000019092">
    <property type="component" value="Chromosome"/>
</dbReference>
<organism evidence="1 2">
    <name type="scientific">Bibersteinia trehalosi USDA-ARS-USMARC-189</name>
    <dbReference type="NCBI Taxonomy" id="1263831"/>
    <lineage>
        <taxon>Bacteria</taxon>
        <taxon>Pseudomonadati</taxon>
        <taxon>Pseudomonadota</taxon>
        <taxon>Gammaproteobacteria</taxon>
        <taxon>Pasteurellales</taxon>
        <taxon>Pasteurellaceae</taxon>
        <taxon>Bibersteinia</taxon>
    </lineage>
</organism>
<protein>
    <submittedName>
        <fullName evidence="1">Uncharacterized protein</fullName>
    </submittedName>
</protein>
<sequence length="98" mass="11756">MDNSYEFQFSLFKNDLLEIPHPKNENDSILAYFIRPDDERRWILKFHDNAKIPDIYGKKDETSIRLSIQGQKFIKKYQVDELGKNIRPCRPTKRQGVR</sequence>
<accession>A0ABM5PFI2</accession>
<keyword evidence="2" id="KW-1185">Reference proteome</keyword>
<reference evidence="1 2" key="1">
    <citation type="submission" date="2013-12" db="EMBL/GenBank/DDBJ databases">
        <title>Annotation of the Bibersteinia trehalosi USDA-ARS-USMARC-189 complete genome.</title>
        <authorList>
            <person name="Harhay G.P."/>
            <person name="McVey S."/>
            <person name="Clawson M.L."/>
            <person name="Bono J."/>
            <person name="Heaton M.P."/>
            <person name="Chitko-Mckown C.G."/>
            <person name="Harhay D.M."/>
            <person name="Smith T.P.L."/>
        </authorList>
    </citation>
    <scope>NUCLEOTIDE SEQUENCE [LARGE SCALE GENOMIC DNA]</scope>
    <source>
        <strain evidence="1 2">USDA-ARS-USMARC-189</strain>
    </source>
</reference>
<evidence type="ECO:0000313" key="1">
    <source>
        <dbReference type="EMBL" id="AHG84448.1"/>
    </source>
</evidence>
<name>A0ABM5PFI2_BIBTR</name>